<proteinExistence type="predicted"/>
<name>A0AAQ3UL95_PASNO</name>
<dbReference type="AlphaFoldDB" id="A0AAQ3UL95"/>
<dbReference type="Pfam" id="PF13968">
    <property type="entry name" value="DUF4220"/>
    <property type="match status" value="1"/>
</dbReference>
<feature type="transmembrane region" description="Helical" evidence="2">
    <location>
        <begin position="85"/>
        <end position="108"/>
    </location>
</feature>
<reference evidence="4 5" key="1">
    <citation type="submission" date="2024-02" db="EMBL/GenBank/DDBJ databases">
        <title>High-quality chromosome-scale genome assembly of Pensacola bahiagrass (Paspalum notatum Flugge var. saurae).</title>
        <authorList>
            <person name="Vega J.M."/>
            <person name="Podio M."/>
            <person name="Orjuela J."/>
            <person name="Siena L.A."/>
            <person name="Pessino S.C."/>
            <person name="Combes M.C."/>
            <person name="Mariac C."/>
            <person name="Albertini E."/>
            <person name="Pupilli F."/>
            <person name="Ortiz J.P.A."/>
            <person name="Leblanc O."/>
        </authorList>
    </citation>
    <scope>NUCLEOTIDE SEQUENCE [LARGE SCALE GENOMIC DNA]</scope>
    <source>
        <strain evidence="4">R1</strain>
        <tissue evidence="4">Leaf</tissue>
    </source>
</reference>
<evidence type="ECO:0000256" key="2">
    <source>
        <dbReference type="SAM" id="Phobius"/>
    </source>
</evidence>
<feature type="transmembrane region" description="Helical" evidence="2">
    <location>
        <begin position="343"/>
        <end position="364"/>
    </location>
</feature>
<protein>
    <recommendedName>
        <fullName evidence="3">DUF4220 domain-containing protein</fullName>
    </recommendedName>
</protein>
<feature type="transmembrane region" description="Helical" evidence="2">
    <location>
        <begin position="159"/>
        <end position="178"/>
    </location>
</feature>
<dbReference type="Pfam" id="PF04578">
    <property type="entry name" value="DUF594"/>
    <property type="match status" value="1"/>
</dbReference>
<feature type="transmembrane region" description="Helical" evidence="2">
    <location>
        <begin position="54"/>
        <end position="73"/>
    </location>
</feature>
<keyword evidence="2" id="KW-0472">Membrane</keyword>
<feature type="region of interest" description="Disordered" evidence="1">
    <location>
        <begin position="270"/>
        <end position="289"/>
    </location>
</feature>
<keyword evidence="2" id="KW-1133">Transmembrane helix</keyword>
<evidence type="ECO:0000313" key="5">
    <source>
        <dbReference type="Proteomes" id="UP001341281"/>
    </source>
</evidence>
<keyword evidence="5" id="KW-1185">Reference proteome</keyword>
<feature type="transmembrane region" description="Helical" evidence="2">
    <location>
        <begin position="184"/>
        <end position="200"/>
    </location>
</feature>
<feature type="transmembrane region" description="Helical" evidence="2">
    <location>
        <begin position="128"/>
        <end position="147"/>
    </location>
</feature>
<gene>
    <name evidence="4" type="ORF">U9M48_037461</name>
</gene>
<dbReference type="InterPro" id="IPR025315">
    <property type="entry name" value="DUF4220"/>
</dbReference>
<feature type="compositionally biased region" description="Basic and acidic residues" evidence="1">
    <location>
        <begin position="276"/>
        <end position="289"/>
    </location>
</feature>
<evidence type="ECO:0000256" key="1">
    <source>
        <dbReference type="SAM" id="MobiDB-lite"/>
    </source>
</evidence>
<feature type="domain" description="DUF4220" evidence="3">
    <location>
        <begin position="90"/>
        <end position="283"/>
    </location>
</feature>
<dbReference type="Proteomes" id="UP001341281">
    <property type="component" value="Chromosome 08"/>
</dbReference>
<keyword evidence="2" id="KW-0812">Transmembrane</keyword>
<dbReference type="PANTHER" id="PTHR31325">
    <property type="entry name" value="OS01G0798800 PROTEIN-RELATED"/>
    <property type="match status" value="1"/>
</dbReference>
<dbReference type="InterPro" id="IPR007658">
    <property type="entry name" value="DUF594"/>
</dbReference>
<accession>A0AAQ3UL95</accession>
<dbReference type="EMBL" id="CP144752">
    <property type="protein sequence ID" value="WVZ91269.1"/>
    <property type="molecule type" value="Genomic_DNA"/>
</dbReference>
<organism evidence="4 5">
    <name type="scientific">Paspalum notatum var. saurae</name>
    <dbReference type="NCBI Taxonomy" id="547442"/>
    <lineage>
        <taxon>Eukaryota</taxon>
        <taxon>Viridiplantae</taxon>
        <taxon>Streptophyta</taxon>
        <taxon>Embryophyta</taxon>
        <taxon>Tracheophyta</taxon>
        <taxon>Spermatophyta</taxon>
        <taxon>Magnoliopsida</taxon>
        <taxon>Liliopsida</taxon>
        <taxon>Poales</taxon>
        <taxon>Poaceae</taxon>
        <taxon>PACMAD clade</taxon>
        <taxon>Panicoideae</taxon>
        <taxon>Andropogonodae</taxon>
        <taxon>Paspaleae</taxon>
        <taxon>Paspalinae</taxon>
        <taxon>Paspalum</taxon>
    </lineage>
</organism>
<sequence>MTSKAVWDMRQGRPSSLSKFPKICMMTHRSASPRPGSNPQGMDLSSAMDWWDGWKLRILVLCSLFVQLFLSLSMRLRRRYIFRRLRVVVWIAYLGGDALAIYALATLFSRQKQHQTAGEGGGVDALEVIWAPVLLIHLGGHMYISAYSLEDNELWKRHVVTLVSQVTVALYVFCKWWSGDTSLLQAAVLLFVVGIIRFSEKPWALRRASFRTQLASASSSTTNLLPLPPRDEDERRRTSRRLYQVNTEKRNYPRYSLQQYVERAQEQALKQGPAASDERARVKQGESSKELALEEEMPLNHIYNMFLDLPSPYFVRLHYFESFLKLKEGDEHRVIRVRSACSCLGLCTLLLIPCLALASVVLLVKSSKDGYSKSDITKKPGVLMKLAAAFSSCPREYINKHWCIWHETAAQRVSVLVRRHAEDGWKKHISDPATYTRFSNLRGELALSKHQPLLERLRWTFVDVQFDELVLLWHIATELLLHHTNAAASSTSSQGGGDAITSRRNSEIISNHMIYLLFICPEMLMLGAREGLFMLACDQIELIMKQQDDDNGYQAQSSSSSSMDERIHLAQRILGMETDDHLTAKAPMISSARKMAKELIVHINDEHERWEVIQGVWVEMLCYSASRCRGYEHAKSLAYGGEFLTNVWLLWSCMGMETLHDRLHNPGPPERFHHEQLREADRRPNAETCTSSLELEGLLCT</sequence>
<evidence type="ECO:0000259" key="3">
    <source>
        <dbReference type="Pfam" id="PF13968"/>
    </source>
</evidence>
<evidence type="ECO:0000313" key="4">
    <source>
        <dbReference type="EMBL" id="WVZ91269.1"/>
    </source>
</evidence>